<comment type="caution">
    <text evidence="3">The sequence shown here is derived from an EMBL/GenBank/DDBJ whole genome shotgun (WGS) entry which is preliminary data.</text>
</comment>
<evidence type="ECO:0000256" key="1">
    <source>
        <dbReference type="SAM" id="MobiDB-lite"/>
    </source>
</evidence>
<dbReference type="Proteomes" id="UP000438429">
    <property type="component" value="Unassembled WGS sequence"/>
</dbReference>
<gene>
    <name evidence="3" type="ORF">F2P81_009810</name>
</gene>
<reference evidence="3 4" key="1">
    <citation type="submission" date="2019-06" db="EMBL/GenBank/DDBJ databases">
        <title>Draft genomes of female and male turbot (Scophthalmus maximus).</title>
        <authorList>
            <person name="Xu H."/>
            <person name="Xu X.-W."/>
            <person name="Shao C."/>
            <person name="Chen S."/>
        </authorList>
    </citation>
    <scope>NUCLEOTIDE SEQUENCE [LARGE SCALE GENOMIC DNA]</scope>
    <source>
        <strain evidence="3">Ysfricsl-2016a</strain>
        <tissue evidence="3">Blood</tissue>
    </source>
</reference>
<keyword evidence="2" id="KW-1133">Transmembrane helix</keyword>
<organism evidence="3 4">
    <name type="scientific">Scophthalmus maximus</name>
    <name type="common">Turbot</name>
    <name type="synonym">Psetta maxima</name>
    <dbReference type="NCBI Taxonomy" id="52904"/>
    <lineage>
        <taxon>Eukaryota</taxon>
        <taxon>Metazoa</taxon>
        <taxon>Chordata</taxon>
        <taxon>Craniata</taxon>
        <taxon>Vertebrata</taxon>
        <taxon>Euteleostomi</taxon>
        <taxon>Actinopterygii</taxon>
        <taxon>Neopterygii</taxon>
        <taxon>Teleostei</taxon>
        <taxon>Neoteleostei</taxon>
        <taxon>Acanthomorphata</taxon>
        <taxon>Carangaria</taxon>
        <taxon>Pleuronectiformes</taxon>
        <taxon>Pleuronectoidei</taxon>
        <taxon>Scophthalmidae</taxon>
        <taxon>Scophthalmus</taxon>
    </lineage>
</organism>
<protein>
    <submittedName>
        <fullName evidence="3">Uncharacterized protein</fullName>
    </submittedName>
</protein>
<dbReference type="EMBL" id="VEVO01000009">
    <property type="protein sequence ID" value="KAF0036936.1"/>
    <property type="molecule type" value="Genomic_DNA"/>
</dbReference>
<keyword evidence="2" id="KW-0812">Transmembrane</keyword>
<feature type="region of interest" description="Disordered" evidence="1">
    <location>
        <begin position="20"/>
        <end position="53"/>
    </location>
</feature>
<evidence type="ECO:0000256" key="2">
    <source>
        <dbReference type="SAM" id="Phobius"/>
    </source>
</evidence>
<feature type="compositionally biased region" description="Pro residues" evidence="1">
    <location>
        <begin position="136"/>
        <end position="148"/>
    </location>
</feature>
<evidence type="ECO:0000313" key="4">
    <source>
        <dbReference type="Proteomes" id="UP000438429"/>
    </source>
</evidence>
<name>A0A6A4SPA0_SCOMX</name>
<feature type="compositionally biased region" description="Low complexity" evidence="1">
    <location>
        <begin position="35"/>
        <end position="48"/>
    </location>
</feature>
<feature type="region of interest" description="Disordered" evidence="1">
    <location>
        <begin position="136"/>
        <end position="156"/>
    </location>
</feature>
<sequence length="156" mass="17183">MNPREDTMFMNRCLMTTDASRAVGASRLDPTGDQPVPAARRSPSPGRSSRSEQRNICSAVNLNLTDPTDLSPAARRRSVMGLRQFWRNYQVLIVMVPSLALVHWGWYNLKSSPLLRSPRDEFVPEPGIVTYVLNPPAAPVAPPPPPPAAVADAKRQ</sequence>
<proteinExistence type="predicted"/>
<dbReference type="AlphaFoldDB" id="A0A6A4SPA0"/>
<evidence type="ECO:0000313" key="3">
    <source>
        <dbReference type="EMBL" id="KAF0036936.1"/>
    </source>
</evidence>
<feature type="transmembrane region" description="Helical" evidence="2">
    <location>
        <begin position="85"/>
        <end position="107"/>
    </location>
</feature>
<keyword evidence="2" id="KW-0472">Membrane</keyword>
<accession>A0A6A4SPA0</accession>